<keyword evidence="9" id="KW-1185">Reference proteome</keyword>
<evidence type="ECO:0000256" key="2">
    <source>
        <dbReference type="ARBA" id="ARBA00023015"/>
    </source>
</evidence>
<evidence type="ECO:0000313" key="9">
    <source>
        <dbReference type="Proteomes" id="UP001172457"/>
    </source>
</evidence>
<keyword evidence="2" id="KW-0805">Transcription regulation</keyword>
<evidence type="ECO:0000256" key="5">
    <source>
        <dbReference type="ARBA" id="ARBA00023242"/>
    </source>
</evidence>
<evidence type="ECO:0000313" key="8">
    <source>
        <dbReference type="EMBL" id="KAJ9538038.1"/>
    </source>
</evidence>
<feature type="domain" description="WRKY" evidence="7">
    <location>
        <begin position="465"/>
        <end position="529"/>
    </location>
</feature>
<organism evidence="8 9">
    <name type="scientific">Centaurea solstitialis</name>
    <name type="common">yellow star-thistle</name>
    <dbReference type="NCBI Taxonomy" id="347529"/>
    <lineage>
        <taxon>Eukaryota</taxon>
        <taxon>Viridiplantae</taxon>
        <taxon>Streptophyta</taxon>
        <taxon>Embryophyta</taxon>
        <taxon>Tracheophyta</taxon>
        <taxon>Spermatophyta</taxon>
        <taxon>Magnoliopsida</taxon>
        <taxon>eudicotyledons</taxon>
        <taxon>Gunneridae</taxon>
        <taxon>Pentapetalae</taxon>
        <taxon>asterids</taxon>
        <taxon>campanulids</taxon>
        <taxon>Asterales</taxon>
        <taxon>Asteraceae</taxon>
        <taxon>Carduoideae</taxon>
        <taxon>Cardueae</taxon>
        <taxon>Centaureinae</taxon>
        <taxon>Centaurea</taxon>
    </lineage>
</organism>
<sequence>MHDLLVLPDLKTLKLCLPTAKLVQKFLSLERYQVPIFSGLWNFSFMIGHCEALPFSVQLDMEENFLKLEKCVKYMNGEGCMDENAELVRQASALYLRRHWTIEKLSVFDTRRLKYCLLMECNEMQMLVHQEDIFEDRNKATNHGEEAMLGSLQFLAVHFMKKLQRISMGPIGRKSLSCLRVLALHTCPELTSIFTGCLLDNFENLTELIVEDCPKVKSLVTLEGTSWSKGPFLPNLKRVSLLDLPGLVSISSGVCIAPQLDTLLVFNCMSLDYLSIMELPRCIKAIKGEIEWWDALKDGKLTWNSVFVQLKRDGGLMDQLAEDMNSLQHFLELPLVPTHPGSSLQVDQNSSRDNRPGCNYQRINLTEIREQVEQLQIDHSMSFFDETGEMSTQKILNADEDIRSQYAGIAVRLWDSPWPMSGKLQNEDTDSGSNVLIHNDAFPKKKKRPVKVNKRMAIRETKRIAIEEPLADGYVWRNYGEKEILGSKYPRCINRYKHNCMARMQVQRSTEDPSFFEVIYRGKHTCSREISTNCSSTVTELASRTVGTRDSSTATESASTINDSSFQHPTTLQPLDFKKKNTRNAEWTKQVETMLKAGFDKPPDDGYAWKKYGKEEVEGENSRGGFKCEPLFGCEREDNREHDTWRMTRRHVKSTADD</sequence>
<dbReference type="Gene3D" id="2.20.25.80">
    <property type="entry name" value="WRKY domain"/>
    <property type="match status" value="1"/>
</dbReference>
<dbReference type="AlphaFoldDB" id="A0AA38SFT9"/>
<dbReference type="GO" id="GO:0005634">
    <property type="term" value="C:nucleus"/>
    <property type="evidence" value="ECO:0007669"/>
    <property type="project" value="UniProtKB-SubCell"/>
</dbReference>
<keyword evidence="3" id="KW-0238">DNA-binding</keyword>
<dbReference type="InterPro" id="IPR057135">
    <property type="entry name" value="At4g27190-like_LRR"/>
</dbReference>
<keyword evidence="4" id="KW-0804">Transcription</keyword>
<dbReference type="InterPro" id="IPR044810">
    <property type="entry name" value="WRKY_plant"/>
</dbReference>
<dbReference type="EMBL" id="JARYMX010000008">
    <property type="protein sequence ID" value="KAJ9538038.1"/>
    <property type="molecule type" value="Genomic_DNA"/>
</dbReference>
<dbReference type="PANTHER" id="PTHR31282">
    <property type="entry name" value="WRKY TRANSCRIPTION FACTOR 21-RELATED"/>
    <property type="match status" value="1"/>
</dbReference>
<dbReference type="GO" id="GO:0003700">
    <property type="term" value="F:DNA-binding transcription factor activity"/>
    <property type="evidence" value="ECO:0007669"/>
    <property type="project" value="InterPro"/>
</dbReference>
<dbReference type="InterPro" id="IPR036576">
    <property type="entry name" value="WRKY_dom_sf"/>
</dbReference>
<accession>A0AA38SFT9</accession>
<protein>
    <recommendedName>
        <fullName evidence="7">WRKY domain-containing protein</fullName>
    </recommendedName>
</protein>
<dbReference type="Gene3D" id="3.80.10.10">
    <property type="entry name" value="Ribonuclease Inhibitor"/>
    <property type="match status" value="1"/>
</dbReference>
<dbReference type="GO" id="GO:0043565">
    <property type="term" value="F:sequence-specific DNA binding"/>
    <property type="evidence" value="ECO:0007669"/>
    <property type="project" value="InterPro"/>
</dbReference>
<reference evidence="8" key="1">
    <citation type="submission" date="2023-03" db="EMBL/GenBank/DDBJ databases">
        <title>Chromosome-scale reference genome and RAD-based genetic map of yellow starthistle (Centaurea solstitialis) reveal putative structural variation and QTLs associated with invader traits.</title>
        <authorList>
            <person name="Reatini B."/>
            <person name="Cang F.A."/>
            <person name="Jiang Q."/>
            <person name="Mckibben M.T.W."/>
            <person name="Barker M.S."/>
            <person name="Rieseberg L.H."/>
            <person name="Dlugosch K.M."/>
        </authorList>
    </citation>
    <scope>NUCLEOTIDE SEQUENCE</scope>
    <source>
        <strain evidence="8">CAN-66</strain>
        <tissue evidence="8">Leaf</tissue>
    </source>
</reference>
<comment type="subcellular location">
    <subcellularLocation>
        <location evidence="1">Nucleus</location>
    </subcellularLocation>
</comment>
<keyword evidence="5" id="KW-0539">Nucleus</keyword>
<dbReference type="SUPFAM" id="SSF118290">
    <property type="entry name" value="WRKY DNA-binding domain"/>
    <property type="match status" value="2"/>
</dbReference>
<evidence type="ECO:0000256" key="3">
    <source>
        <dbReference type="ARBA" id="ARBA00023125"/>
    </source>
</evidence>
<feature type="region of interest" description="Disordered" evidence="6">
    <location>
        <begin position="545"/>
        <end position="568"/>
    </location>
</feature>
<evidence type="ECO:0000256" key="1">
    <source>
        <dbReference type="ARBA" id="ARBA00004123"/>
    </source>
</evidence>
<name>A0AA38SFT9_9ASTR</name>
<dbReference type="SUPFAM" id="SSF52047">
    <property type="entry name" value="RNI-like"/>
    <property type="match status" value="1"/>
</dbReference>
<evidence type="ECO:0000256" key="4">
    <source>
        <dbReference type="ARBA" id="ARBA00023163"/>
    </source>
</evidence>
<dbReference type="SMART" id="SM00774">
    <property type="entry name" value="WRKY"/>
    <property type="match status" value="1"/>
</dbReference>
<comment type="caution">
    <text evidence="8">The sequence shown here is derived from an EMBL/GenBank/DDBJ whole genome shotgun (WGS) entry which is preliminary data.</text>
</comment>
<dbReference type="Pfam" id="PF23247">
    <property type="entry name" value="LRR_RPS2"/>
    <property type="match status" value="1"/>
</dbReference>
<evidence type="ECO:0000259" key="7">
    <source>
        <dbReference type="PROSITE" id="PS50811"/>
    </source>
</evidence>
<evidence type="ECO:0000256" key="6">
    <source>
        <dbReference type="SAM" id="MobiDB-lite"/>
    </source>
</evidence>
<proteinExistence type="predicted"/>
<dbReference type="InterPro" id="IPR032675">
    <property type="entry name" value="LRR_dom_sf"/>
</dbReference>
<dbReference type="InterPro" id="IPR003657">
    <property type="entry name" value="WRKY_dom"/>
</dbReference>
<feature type="domain" description="WRKY" evidence="7">
    <location>
        <begin position="604"/>
        <end position="658"/>
    </location>
</feature>
<dbReference type="PROSITE" id="PS50811">
    <property type="entry name" value="WRKY"/>
    <property type="match status" value="2"/>
</dbReference>
<dbReference type="Pfam" id="PF03106">
    <property type="entry name" value="WRKY"/>
    <property type="match status" value="2"/>
</dbReference>
<gene>
    <name evidence="8" type="ORF">OSB04_030771</name>
</gene>
<dbReference type="Proteomes" id="UP001172457">
    <property type="component" value="Chromosome 8"/>
</dbReference>